<feature type="region of interest" description="Disordered" evidence="1">
    <location>
        <begin position="1"/>
        <end position="24"/>
    </location>
</feature>
<evidence type="ECO:0000313" key="3">
    <source>
        <dbReference type="EMBL" id="MBO1531709.1"/>
    </source>
</evidence>
<proteinExistence type="predicted"/>
<dbReference type="Proteomes" id="UP000664554">
    <property type="component" value="Unassembled WGS sequence"/>
</dbReference>
<organism evidence="3 4">
    <name type="scientific">Psychrobacter coccoides</name>
    <dbReference type="NCBI Taxonomy" id="2818440"/>
    <lineage>
        <taxon>Bacteria</taxon>
        <taxon>Pseudomonadati</taxon>
        <taxon>Pseudomonadota</taxon>
        <taxon>Gammaproteobacteria</taxon>
        <taxon>Moraxellales</taxon>
        <taxon>Moraxellaceae</taxon>
        <taxon>Psychrobacter</taxon>
    </lineage>
</organism>
<feature type="region of interest" description="Disordered" evidence="1">
    <location>
        <begin position="226"/>
        <end position="252"/>
    </location>
</feature>
<feature type="compositionally biased region" description="Polar residues" evidence="1">
    <location>
        <begin position="42"/>
        <end position="57"/>
    </location>
</feature>
<reference evidence="3 4" key="1">
    <citation type="submission" date="2021-03" db="EMBL/GenBank/DDBJ databases">
        <authorList>
            <person name="Shang D.-D."/>
            <person name="Du Z.-J."/>
            <person name="Chen G.-J."/>
        </authorList>
    </citation>
    <scope>NUCLEOTIDE SEQUENCE [LARGE SCALE GENOMIC DNA]</scope>
    <source>
        <strain evidence="3 4">F1192</strain>
    </source>
</reference>
<feature type="compositionally biased region" description="Basic and acidic residues" evidence="1">
    <location>
        <begin position="235"/>
        <end position="252"/>
    </location>
</feature>
<dbReference type="RefSeq" id="WP_207992074.1">
    <property type="nucleotide sequence ID" value="NZ_JAGBKM010000021.1"/>
</dbReference>
<accession>A0ABS3NQM3</accession>
<keyword evidence="2" id="KW-1133">Transmembrane helix</keyword>
<feature type="region of interest" description="Disordered" evidence="1">
    <location>
        <begin position="42"/>
        <end position="83"/>
    </location>
</feature>
<keyword evidence="2" id="KW-0812">Transmembrane</keyword>
<evidence type="ECO:0000313" key="4">
    <source>
        <dbReference type="Proteomes" id="UP000664554"/>
    </source>
</evidence>
<name>A0ABS3NQM3_9GAMM</name>
<keyword evidence="4" id="KW-1185">Reference proteome</keyword>
<evidence type="ECO:0000256" key="1">
    <source>
        <dbReference type="SAM" id="MobiDB-lite"/>
    </source>
</evidence>
<gene>
    <name evidence="3" type="ORF">J3492_10870</name>
</gene>
<comment type="caution">
    <text evidence="3">The sequence shown here is derived from an EMBL/GenBank/DDBJ whole genome shotgun (WGS) entry which is preliminary data.</text>
</comment>
<evidence type="ECO:0000256" key="2">
    <source>
        <dbReference type="SAM" id="Phobius"/>
    </source>
</evidence>
<feature type="compositionally biased region" description="Polar residues" evidence="1">
    <location>
        <begin position="65"/>
        <end position="75"/>
    </location>
</feature>
<dbReference type="EMBL" id="JAGBKM010000021">
    <property type="protein sequence ID" value="MBO1531709.1"/>
    <property type="molecule type" value="Genomic_DNA"/>
</dbReference>
<sequence>MKNSNHNISSRDKGSVPPDDDLKLNINERSLSVYERYLKQIMQDSTQDPNADSSNLSRTHDSRTNHASTSLQDHQTSPKKDRPSSSVKLLLIMGVFCAALLIGVIVVILNATGVLVSLTDRLVSNPPQIVSTSSNNDSVINSTVNDNESAATHNKDTDSTDIPANITVENSSSSDEAATEVMPANASVKTTIAPNNMTKVYAEKRSAGTENYKPVHTESKMMIRTQTLTLPEPKSNVEPKPGSESDHSEYDISFDDFKEEAQVVIYRETSE</sequence>
<feature type="transmembrane region" description="Helical" evidence="2">
    <location>
        <begin position="89"/>
        <end position="118"/>
    </location>
</feature>
<protein>
    <submittedName>
        <fullName evidence="3">Uncharacterized protein</fullName>
    </submittedName>
</protein>
<keyword evidence="2" id="KW-0472">Membrane</keyword>